<feature type="domain" description="Chorismate mutase" evidence="3">
    <location>
        <begin position="8"/>
        <end position="99"/>
    </location>
</feature>
<dbReference type="GO" id="GO:0008977">
    <property type="term" value="F:prephenate dehydrogenase (NAD+) activity"/>
    <property type="evidence" value="ECO:0007669"/>
    <property type="project" value="InterPro"/>
</dbReference>
<dbReference type="Gene3D" id="3.40.50.720">
    <property type="entry name" value="NAD(P)-binding Rossmann-like Domain"/>
    <property type="match status" value="1"/>
</dbReference>
<evidence type="ECO:0000256" key="2">
    <source>
        <dbReference type="PIRNR" id="PIRNR001499"/>
    </source>
</evidence>
<dbReference type="PIRSF" id="PIRSF001499">
    <property type="entry name" value="Chor_mut_pdh_Tpr"/>
    <property type="match status" value="1"/>
</dbReference>
<keyword evidence="2" id="KW-0520">NAD</keyword>
<dbReference type="InterPro" id="IPR050812">
    <property type="entry name" value="Preph/Arog_dehydrog"/>
</dbReference>
<dbReference type="GO" id="GO:0070403">
    <property type="term" value="F:NAD+ binding"/>
    <property type="evidence" value="ECO:0007669"/>
    <property type="project" value="InterPro"/>
</dbReference>
<dbReference type="InterPro" id="IPR036291">
    <property type="entry name" value="NAD(P)-bd_dom_sf"/>
</dbReference>
<dbReference type="GO" id="GO:0005737">
    <property type="term" value="C:cytoplasm"/>
    <property type="evidence" value="ECO:0007669"/>
    <property type="project" value="UniProtKB-SubCell"/>
</dbReference>
<dbReference type="RefSeq" id="WP_124026539.1">
    <property type="nucleotide sequence ID" value="NZ_JBHRSN010000005.1"/>
</dbReference>
<dbReference type="InterPro" id="IPR011277">
    <property type="entry name" value="CM_T"/>
</dbReference>
<dbReference type="PROSITE" id="PS51176">
    <property type="entry name" value="PDH_ADH"/>
    <property type="match status" value="1"/>
</dbReference>
<evidence type="ECO:0000256" key="1">
    <source>
        <dbReference type="ARBA" id="ARBA00023002"/>
    </source>
</evidence>
<comment type="subcellular location">
    <subcellularLocation>
        <location evidence="2">Cytoplasm</location>
    </subcellularLocation>
</comment>
<dbReference type="NCBIfam" id="TIGR01799">
    <property type="entry name" value="CM_T"/>
    <property type="match status" value="1"/>
</dbReference>
<dbReference type="GO" id="GO:0046417">
    <property type="term" value="P:chorismate metabolic process"/>
    <property type="evidence" value="ECO:0007669"/>
    <property type="project" value="InterPro"/>
</dbReference>
<keyword evidence="2" id="KW-0827">Tyrosine biosynthesis</keyword>
<dbReference type="UniPathway" id="UPA00120">
    <property type="reaction ID" value="UER00203"/>
</dbReference>
<comment type="pathway">
    <text evidence="2">Metabolic intermediate biosynthesis; prephenate biosynthesis; prephenate from chorismate: step 1/1.</text>
</comment>
<name>A0A3N5ZE35_9ALTE</name>
<dbReference type="PANTHER" id="PTHR21363:SF0">
    <property type="entry name" value="PREPHENATE DEHYDROGENASE [NADP(+)]"/>
    <property type="match status" value="1"/>
</dbReference>
<dbReference type="SUPFAM" id="SSF51735">
    <property type="entry name" value="NAD(P)-binding Rossmann-fold domains"/>
    <property type="match status" value="1"/>
</dbReference>
<dbReference type="PROSITE" id="PS51168">
    <property type="entry name" value="CHORISMATE_MUT_2"/>
    <property type="match status" value="1"/>
</dbReference>
<dbReference type="GO" id="GO:0006571">
    <property type="term" value="P:tyrosine biosynthetic process"/>
    <property type="evidence" value="ECO:0007669"/>
    <property type="project" value="UniProtKB-UniPathway"/>
</dbReference>
<dbReference type="GO" id="GO:0004106">
    <property type="term" value="F:chorismate mutase activity"/>
    <property type="evidence" value="ECO:0007669"/>
    <property type="project" value="InterPro"/>
</dbReference>
<evidence type="ECO:0000313" key="5">
    <source>
        <dbReference type="EMBL" id="RPJ68538.1"/>
    </source>
</evidence>
<evidence type="ECO:0000259" key="4">
    <source>
        <dbReference type="PROSITE" id="PS51176"/>
    </source>
</evidence>
<dbReference type="InterPro" id="IPR046826">
    <property type="entry name" value="PDH_N"/>
</dbReference>
<comment type="caution">
    <text evidence="5">The sequence shown here is derived from an EMBL/GenBank/DDBJ whole genome shotgun (WGS) entry which is preliminary data.</text>
</comment>
<keyword evidence="6" id="KW-1185">Reference proteome</keyword>
<dbReference type="SUPFAM" id="SSF48179">
    <property type="entry name" value="6-phosphogluconate dehydrogenase C-terminal domain-like"/>
    <property type="match status" value="1"/>
</dbReference>
<proteinExistence type="predicted"/>
<dbReference type="InterPro" id="IPR008927">
    <property type="entry name" value="6-PGluconate_DH-like_C_sf"/>
</dbReference>
<organism evidence="5 6">
    <name type="scientific">Alteromonas sediminis</name>
    <dbReference type="NCBI Taxonomy" id="2259342"/>
    <lineage>
        <taxon>Bacteria</taxon>
        <taxon>Pseudomonadati</taxon>
        <taxon>Pseudomonadota</taxon>
        <taxon>Gammaproteobacteria</taxon>
        <taxon>Alteromonadales</taxon>
        <taxon>Alteromonadaceae</taxon>
        <taxon>Alteromonas/Salinimonas group</taxon>
        <taxon>Alteromonas</taxon>
    </lineage>
</organism>
<dbReference type="InterPro" id="IPR036979">
    <property type="entry name" value="CM_dom_sf"/>
</dbReference>
<evidence type="ECO:0000259" key="3">
    <source>
        <dbReference type="PROSITE" id="PS51168"/>
    </source>
</evidence>
<dbReference type="AlphaFoldDB" id="A0A3N5ZE35"/>
<dbReference type="InterPro" id="IPR008244">
    <property type="entry name" value="Chor_mut/prephenate_DH_T"/>
</dbReference>
<dbReference type="SUPFAM" id="SSF48600">
    <property type="entry name" value="Chorismate mutase II"/>
    <property type="match status" value="1"/>
</dbReference>
<accession>A0A3N5ZE35</accession>
<comment type="pathway">
    <text evidence="2">Amino-acid biosynthesis; L-tyrosine biosynthesis; (4-hydroxyphenyl)pyruvate from prephenate (NAD(+) route): step 1/1.</text>
</comment>
<reference evidence="5 6" key="1">
    <citation type="submission" date="2018-11" db="EMBL/GenBank/DDBJ databases">
        <authorList>
            <person name="Ye M.-Q."/>
            <person name="Du Z.-J."/>
        </authorList>
    </citation>
    <scope>NUCLEOTIDE SEQUENCE [LARGE SCALE GENOMIC DNA]</scope>
    <source>
        <strain evidence="5 6">U0105</strain>
    </source>
</reference>
<dbReference type="SMART" id="SM00830">
    <property type="entry name" value="CM_2"/>
    <property type="match status" value="1"/>
</dbReference>
<dbReference type="GO" id="GO:0004665">
    <property type="term" value="F:prephenate dehydrogenase (NADP+) activity"/>
    <property type="evidence" value="ECO:0007669"/>
    <property type="project" value="InterPro"/>
</dbReference>
<sequence length="381" mass="43053">MDQHQDKQQLHQELLSCRDGIDDIDQALVELLAKRSALTTRVGEIKSQTGMPIYVPEREKELLSKRRAQAQELGISEQLVEDLLRRMMRESYRTQNRRYLCVNPAIKKVVVIGGAGALGKVFVNLFESSGYPVTVMEKSDWDNAEVILGDADMVLVSVPITLTEQVIQQLTMLPEHCVLADITSVKVKPLNAMLAAHKGPVVGLHPMFGPDAPGMIKQVVVVCHGREQAAYQWLVEQMKTWGANLYESTAEEHDNAMAFIQVMRHFSSFVYGKHLSEESPDLDTLRDFSSPIYRLELAMVGRLFAQAPELYADIIFNNPDNVALLRRFHKRFGDAIELVEAQDKAAFIKQFLLTSNWFGEYAKHSLVESKKLLLKADDDRV</sequence>
<keyword evidence="2" id="KW-0057">Aromatic amino acid biosynthesis</keyword>
<dbReference type="InterPro" id="IPR002701">
    <property type="entry name" value="CM_II_prokaryot"/>
</dbReference>
<dbReference type="InterPro" id="IPR036263">
    <property type="entry name" value="Chorismate_II_sf"/>
</dbReference>
<dbReference type="Gene3D" id="1.10.3660.10">
    <property type="entry name" value="6-phosphogluconate dehydrogenase C-terminal like domain"/>
    <property type="match status" value="1"/>
</dbReference>
<dbReference type="EMBL" id="RPOK01000001">
    <property type="protein sequence ID" value="RPJ68538.1"/>
    <property type="molecule type" value="Genomic_DNA"/>
</dbReference>
<dbReference type="Pfam" id="PF02153">
    <property type="entry name" value="PDH_N"/>
    <property type="match status" value="1"/>
</dbReference>
<dbReference type="PANTHER" id="PTHR21363">
    <property type="entry name" value="PREPHENATE DEHYDROGENASE"/>
    <property type="match status" value="1"/>
</dbReference>
<evidence type="ECO:0000313" key="6">
    <source>
        <dbReference type="Proteomes" id="UP000275281"/>
    </source>
</evidence>
<dbReference type="Pfam" id="PF01817">
    <property type="entry name" value="CM_2"/>
    <property type="match status" value="1"/>
</dbReference>
<dbReference type="InterPro" id="IPR046825">
    <property type="entry name" value="PDH_C"/>
</dbReference>
<keyword evidence="2 5" id="KW-0413">Isomerase</keyword>
<dbReference type="InterPro" id="IPR003099">
    <property type="entry name" value="Prephen_DH"/>
</dbReference>
<dbReference type="UniPathway" id="UPA00122">
    <property type="reaction ID" value="UER00961"/>
</dbReference>
<protein>
    <recommendedName>
        <fullName evidence="2">T-protein</fullName>
    </recommendedName>
</protein>
<keyword evidence="1 2" id="KW-0560">Oxidoreductase</keyword>
<dbReference type="NCBIfam" id="NF008400">
    <property type="entry name" value="PRK11199.1"/>
    <property type="match status" value="1"/>
</dbReference>
<keyword evidence="2" id="KW-0963">Cytoplasm</keyword>
<keyword evidence="2" id="KW-0028">Amino-acid biosynthesis</keyword>
<dbReference type="Gene3D" id="1.20.59.10">
    <property type="entry name" value="Chorismate mutase"/>
    <property type="match status" value="1"/>
</dbReference>
<feature type="domain" description="Prephenate/arogenate dehydrogenase" evidence="4">
    <location>
        <begin position="107"/>
        <end position="369"/>
    </location>
</feature>
<dbReference type="Pfam" id="PF20463">
    <property type="entry name" value="PDH_C"/>
    <property type="match status" value="1"/>
</dbReference>
<dbReference type="OrthoDB" id="6198144at2"/>
<gene>
    <name evidence="5" type="ORF">DRW07_03790</name>
</gene>
<dbReference type="Proteomes" id="UP000275281">
    <property type="component" value="Unassembled WGS sequence"/>
</dbReference>